<comment type="caution">
    <text evidence="8">As this protein does not have any detectable helicase domains, it probably does not have helicase activity.</text>
</comment>
<name>A0ABU1U6X1_9MICC</name>
<dbReference type="Gene3D" id="3.40.50.300">
    <property type="entry name" value="P-loop containing nucleotide triphosphate hydrolases"/>
    <property type="match status" value="1"/>
</dbReference>
<dbReference type="InterPro" id="IPR042115">
    <property type="entry name" value="PriA_3primeBD_sf"/>
</dbReference>
<feature type="binding site" evidence="8">
    <location>
        <position position="429"/>
    </location>
    <ligand>
        <name>Zn(2+)</name>
        <dbReference type="ChEBI" id="CHEBI:29105"/>
        <label>1</label>
    </ligand>
</feature>
<gene>
    <name evidence="8" type="primary">priA</name>
    <name evidence="10" type="ORF">J2X01_000164</name>
</gene>
<evidence type="ECO:0000256" key="5">
    <source>
        <dbReference type="ARBA" id="ARBA00022833"/>
    </source>
</evidence>
<keyword evidence="10" id="KW-0378">Hydrolase</keyword>
<accession>A0ABU1U6X1</accession>
<comment type="function">
    <text evidence="8">Initiates the restart of stalled replication forks, which reloads the replicative helicase on sites other than the origin of replication. Recognizes and binds to abandoned replication forks and remodels them to uncover a helicase loading site. Promotes assembly of the primosome at these replication forks.</text>
</comment>
<feature type="binding site" evidence="8">
    <location>
        <position position="432"/>
    </location>
    <ligand>
        <name>Zn(2+)</name>
        <dbReference type="ChEBI" id="CHEBI:29105"/>
        <label>1</label>
    </ligand>
</feature>
<feature type="binding site" evidence="8">
    <location>
        <position position="438"/>
    </location>
    <ligand>
        <name>Zn(2+)</name>
        <dbReference type="ChEBI" id="CHEBI:29105"/>
        <label>2</label>
    </ligand>
</feature>
<keyword evidence="11" id="KW-1185">Reference proteome</keyword>
<dbReference type="Pfam" id="PF17764">
    <property type="entry name" value="PriA_3primeBD"/>
    <property type="match status" value="1"/>
</dbReference>
<organism evidence="10 11">
    <name type="scientific">Arthrobacter ginsengisoli</name>
    <dbReference type="NCBI Taxonomy" id="1356565"/>
    <lineage>
        <taxon>Bacteria</taxon>
        <taxon>Bacillati</taxon>
        <taxon>Actinomycetota</taxon>
        <taxon>Actinomycetes</taxon>
        <taxon>Micrococcales</taxon>
        <taxon>Micrococcaceae</taxon>
        <taxon>Arthrobacter</taxon>
    </lineage>
</organism>
<keyword evidence="5 8" id="KW-0862">Zinc</keyword>
<dbReference type="HAMAP" id="MF_00983">
    <property type="entry name" value="PriA"/>
    <property type="match status" value="1"/>
</dbReference>
<keyword evidence="2 8" id="KW-0235">DNA replication</keyword>
<dbReference type="Gene3D" id="3.40.1440.60">
    <property type="entry name" value="PriA, 3(prime) DNA-binding domain"/>
    <property type="match status" value="1"/>
</dbReference>
<sequence>MSPIHGGAPEEPFQLSLLQGFPASAAAASGPVLAARLPVARVRLESSLPHLDRPFDYSVPAGLDAAAQPGVRVKVKFNGQELAGYLIDRAAESDAGHPLVPLHKVVSPVPVLTSPVAELAARVAARYAGSVSDVLRVAVPPRMAKLEKDLAPDGTLDPSLFADEAAGNGAGAAIPAGLEASSWMSYRNGPAFLQHLSAGESPRAVLSALQGYGPGGWPRMIAEAVAAVRLSGRGAIVVVPDYRDLDRAEAALLQLLPAGDVARLTADDGQTPRYRSFLRILSGAAGVAVGTRSAAYAPVSNLGLVVSWDDGDDLHIEQRSPYAHTREVLLLRAGQESAACLLAAHTRSTETQRLVESGWAWPVEADRAAVRRSVPRVLNTADSYELEHDPLARIARLPGAAWRAAKDGLERGPVLVQVARSGYAPSLACESCREPARCTACSGPLAIAGASGSSAVPQCRWCSTPAPVWRCGTCNGVRLRRGATGALRTAEELGRAFPGKPVLTSSGDRVLATVPDSKALVVATVGAEPVAAGGYAAALLLDGDSLLRRENLRAGEDAVRRWFNAAALVRPAGDGGLVVITADDAAGVGALLRWDPAGYAQRELSLRQELQLPPAVRVASITGGRTAVGHFGAAVEQQLGQQGIVLRTAGPAPLVLAGAPGQGGAPGSGVEDVRTLLFIPYGQATQVTRVLRAVKVAAAAKRTDEPVQLRLDGVDVL</sequence>
<keyword evidence="4 8" id="KW-0547">Nucleotide-binding</keyword>
<proteinExistence type="inferred from homology"/>
<comment type="subunit">
    <text evidence="8">Component of the replication restart primosome.</text>
</comment>
<dbReference type="InterPro" id="IPR041222">
    <property type="entry name" value="PriA_3primeBD"/>
</dbReference>
<keyword evidence="7 8" id="KW-0238">DNA-binding</keyword>
<reference evidence="10 11" key="1">
    <citation type="submission" date="2023-07" db="EMBL/GenBank/DDBJ databases">
        <title>Sorghum-associated microbial communities from plants grown in Nebraska, USA.</title>
        <authorList>
            <person name="Schachtman D."/>
        </authorList>
    </citation>
    <scope>NUCLEOTIDE SEQUENCE [LARGE SCALE GENOMIC DNA]</scope>
    <source>
        <strain evidence="10 11">BE167</strain>
    </source>
</reference>
<feature type="binding site" evidence="8">
    <location>
        <position position="474"/>
    </location>
    <ligand>
        <name>Zn(2+)</name>
        <dbReference type="ChEBI" id="CHEBI:29105"/>
        <label>1</label>
    </ligand>
</feature>
<dbReference type="PANTHER" id="PTHR30580">
    <property type="entry name" value="PRIMOSOMAL PROTEIN N"/>
    <property type="match status" value="1"/>
</dbReference>
<evidence type="ECO:0000256" key="7">
    <source>
        <dbReference type="ARBA" id="ARBA00023125"/>
    </source>
</evidence>
<feature type="binding site" evidence="8">
    <location>
        <position position="462"/>
    </location>
    <ligand>
        <name>Zn(2+)</name>
        <dbReference type="ChEBI" id="CHEBI:29105"/>
        <label>2</label>
    </ligand>
</feature>
<dbReference type="InterPro" id="IPR027417">
    <property type="entry name" value="P-loop_NTPase"/>
</dbReference>
<dbReference type="PANTHER" id="PTHR30580:SF0">
    <property type="entry name" value="PRIMOSOMAL PROTEIN N"/>
    <property type="match status" value="1"/>
</dbReference>
<comment type="similarity">
    <text evidence="8">Belongs to the helicase family. PriA subfamily.</text>
</comment>
<evidence type="ECO:0000256" key="8">
    <source>
        <dbReference type="HAMAP-Rule" id="MF_00983"/>
    </source>
</evidence>
<feature type="domain" description="Primosomal protein N' 3' DNA-binding" evidence="9">
    <location>
        <begin position="49"/>
        <end position="140"/>
    </location>
</feature>
<evidence type="ECO:0000313" key="10">
    <source>
        <dbReference type="EMBL" id="MDR7080895.1"/>
    </source>
</evidence>
<comment type="cofactor">
    <cofactor evidence="8">
        <name>Zn(2+)</name>
        <dbReference type="ChEBI" id="CHEBI:29105"/>
    </cofactor>
    <text evidence="8">Binds 2 zinc ions per subunit.</text>
</comment>
<evidence type="ECO:0000256" key="3">
    <source>
        <dbReference type="ARBA" id="ARBA00022723"/>
    </source>
</evidence>
<feature type="binding site" evidence="8">
    <location>
        <position position="459"/>
    </location>
    <ligand>
        <name>Zn(2+)</name>
        <dbReference type="ChEBI" id="CHEBI:29105"/>
        <label>2</label>
    </ligand>
</feature>
<comment type="caution">
    <text evidence="10">The sequence shown here is derived from an EMBL/GenBank/DDBJ whole genome shotgun (WGS) entry which is preliminary data.</text>
</comment>
<evidence type="ECO:0000313" key="11">
    <source>
        <dbReference type="Proteomes" id="UP001252243"/>
    </source>
</evidence>
<evidence type="ECO:0000256" key="1">
    <source>
        <dbReference type="ARBA" id="ARBA00022515"/>
    </source>
</evidence>
<keyword evidence="3 8" id="KW-0479">Metal-binding</keyword>
<feature type="binding site" evidence="8">
    <location>
        <position position="471"/>
    </location>
    <ligand>
        <name>Zn(2+)</name>
        <dbReference type="ChEBI" id="CHEBI:29105"/>
        <label>1</label>
    </ligand>
</feature>
<dbReference type="Proteomes" id="UP001252243">
    <property type="component" value="Unassembled WGS sequence"/>
</dbReference>
<dbReference type="InterPro" id="IPR005259">
    <property type="entry name" value="PriA"/>
</dbReference>
<dbReference type="RefSeq" id="WP_310049644.1">
    <property type="nucleotide sequence ID" value="NZ_JAVDVQ010000001.1"/>
</dbReference>
<evidence type="ECO:0000256" key="2">
    <source>
        <dbReference type="ARBA" id="ARBA00022705"/>
    </source>
</evidence>
<evidence type="ECO:0000256" key="4">
    <source>
        <dbReference type="ARBA" id="ARBA00022741"/>
    </source>
</evidence>
<evidence type="ECO:0000256" key="6">
    <source>
        <dbReference type="ARBA" id="ARBA00022840"/>
    </source>
</evidence>
<keyword evidence="6 8" id="KW-0067">ATP-binding</keyword>
<protein>
    <recommendedName>
        <fullName evidence="8">Probable replication restart protein PriA</fullName>
    </recommendedName>
    <alternativeName>
        <fullName evidence="8">Putative ATP-dependent DNA helicase PriA</fullName>
    </alternativeName>
</protein>
<keyword evidence="1 8" id="KW-0639">Primosome</keyword>
<evidence type="ECO:0000259" key="9">
    <source>
        <dbReference type="Pfam" id="PF17764"/>
    </source>
</evidence>
<dbReference type="GO" id="GO:0016787">
    <property type="term" value="F:hydrolase activity"/>
    <property type="evidence" value="ECO:0007669"/>
    <property type="project" value="UniProtKB-KW"/>
</dbReference>
<feature type="binding site" evidence="8">
    <location>
        <position position="441"/>
    </location>
    <ligand>
        <name>Zn(2+)</name>
        <dbReference type="ChEBI" id="CHEBI:29105"/>
        <label>2</label>
    </ligand>
</feature>
<dbReference type="EMBL" id="JAVDVQ010000001">
    <property type="protein sequence ID" value="MDR7080895.1"/>
    <property type="molecule type" value="Genomic_DNA"/>
</dbReference>